<keyword evidence="1" id="KW-0472">Membrane</keyword>
<proteinExistence type="predicted"/>
<sequence>MSEALDWLFLRVQNSQQDLGDHATETGWSGWMITRLFDTILFFSPSFVAMSYGGFIFHN</sequence>
<dbReference type="AlphaFoldDB" id="A0A8I3A7J2"/>
<keyword evidence="1" id="KW-1133">Transmembrane helix</keyword>
<dbReference type="EMBL" id="JAGFBS010000023">
    <property type="protein sequence ID" value="KAG6373083.1"/>
    <property type="molecule type" value="Genomic_DNA"/>
</dbReference>
<name>A0A8I3A7J2_9AGAM</name>
<keyword evidence="1" id="KW-0812">Transmembrane</keyword>
<evidence type="ECO:0000313" key="2">
    <source>
        <dbReference type="EMBL" id="KAG6373083.1"/>
    </source>
</evidence>
<evidence type="ECO:0000256" key="1">
    <source>
        <dbReference type="SAM" id="Phobius"/>
    </source>
</evidence>
<protein>
    <submittedName>
        <fullName evidence="2">Uncharacterized protein</fullName>
    </submittedName>
</protein>
<accession>A0A8I3A7J2</accession>
<organism evidence="2 3">
    <name type="scientific">Boletus reticuloceps</name>
    <dbReference type="NCBI Taxonomy" id="495285"/>
    <lineage>
        <taxon>Eukaryota</taxon>
        <taxon>Fungi</taxon>
        <taxon>Dikarya</taxon>
        <taxon>Basidiomycota</taxon>
        <taxon>Agaricomycotina</taxon>
        <taxon>Agaricomycetes</taxon>
        <taxon>Agaricomycetidae</taxon>
        <taxon>Boletales</taxon>
        <taxon>Boletineae</taxon>
        <taxon>Boletaceae</taxon>
        <taxon>Boletoideae</taxon>
        <taxon>Boletus</taxon>
    </lineage>
</organism>
<reference evidence="2" key="1">
    <citation type="submission" date="2021-03" db="EMBL/GenBank/DDBJ databases">
        <title>Evolutionary innovations through gain and loss of genes in the ectomycorrhizal Boletales.</title>
        <authorList>
            <person name="Wu G."/>
            <person name="Miyauchi S."/>
            <person name="Morin E."/>
            <person name="Yang Z.-L."/>
            <person name="Xu J."/>
            <person name="Martin F.M."/>
        </authorList>
    </citation>
    <scope>NUCLEOTIDE SEQUENCE</scope>
    <source>
        <strain evidence="2">BR01</strain>
    </source>
</reference>
<feature type="transmembrane region" description="Helical" evidence="1">
    <location>
        <begin position="36"/>
        <end position="57"/>
    </location>
</feature>
<evidence type="ECO:0000313" key="3">
    <source>
        <dbReference type="Proteomes" id="UP000683000"/>
    </source>
</evidence>
<gene>
    <name evidence="2" type="ORF">JVT61DRAFT_6682</name>
</gene>
<keyword evidence="3" id="KW-1185">Reference proteome</keyword>
<comment type="caution">
    <text evidence="2">The sequence shown here is derived from an EMBL/GenBank/DDBJ whole genome shotgun (WGS) entry which is preliminary data.</text>
</comment>
<dbReference type="Proteomes" id="UP000683000">
    <property type="component" value="Unassembled WGS sequence"/>
</dbReference>